<dbReference type="InterPro" id="IPR053143">
    <property type="entry name" value="Arylsulfate_ST"/>
</dbReference>
<dbReference type="InterPro" id="IPR010262">
    <property type="entry name" value="Arylsulfotransferase_bact"/>
</dbReference>
<gene>
    <name evidence="2" type="ORF">QQ020_24105</name>
</gene>
<dbReference type="InterPro" id="IPR018391">
    <property type="entry name" value="PQQ_b-propeller_rpt"/>
</dbReference>
<feature type="chain" id="PRO_5045802033" evidence="1">
    <location>
        <begin position="25"/>
        <end position="454"/>
    </location>
</feature>
<dbReference type="InterPro" id="IPR011047">
    <property type="entry name" value="Quinoprotein_ADH-like_sf"/>
</dbReference>
<dbReference type="PANTHER" id="PTHR35340">
    <property type="entry name" value="PQQ ENZYME REPEAT PROTEIN-RELATED"/>
    <property type="match status" value="1"/>
</dbReference>
<dbReference type="SUPFAM" id="SSF50998">
    <property type="entry name" value="Quinoprotein alcohol dehydrogenase-like"/>
    <property type="match status" value="1"/>
</dbReference>
<proteinExistence type="predicted"/>
<organism evidence="2 3">
    <name type="scientific">Agaribacillus aureus</name>
    <dbReference type="NCBI Taxonomy" id="3051825"/>
    <lineage>
        <taxon>Bacteria</taxon>
        <taxon>Pseudomonadati</taxon>
        <taxon>Bacteroidota</taxon>
        <taxon>Cytophagia</taxon>
        <taxon>Cytophagales</taxon>
        <taxon>Splendidivirgaceae</taxon>
        <taxon>Agaribacillus</taxon>
    </lineage>
</organism>
<dbReference type="PANTHER" id="PTHR35340:SF5">
    <property type="entry name" value="ASST-DOMAIN-CONTAINING PROTEIN"/>
    <property type="match status" value="1"/>
</dbReference>
<evidence type="ECO:0000313" key="2">
    <source>
        <dbReference type="EMBL" id="MDN5215185.1"/>
    </source>
</evidence>
<dbReference type="Gene3D" id="2.130.10.10">
    <property type="entry name" value="YVTN repeat-like/Quinoprotein amine dehydrogenase"/>
    <property type="match status" value="1"/>
</dbReference>
<dbReference type="Proteomes" id="UP001172083">
    <property type="component" value="Unassembled WGS sequence"/>
</dbReference>
<dbReference type="PROSITE" id="PS51257">
    <property type="entry name" value="PROKAR_LIPOPROTEIN"/>
    <property type="match status" value="1"/>
</dbReference>
<dbReference type="Pfam" id="PF05935">
    <property type="entry name" value="Arylsulfotrans"/>
    <property type="match status" value="1"/>
</dbReference>
<dbReference type="RefSeq" id="WP_346760524.1">
    <property type="nucleotide sequence ID" value="NZ_JAUJEB010000006.1"/>
</dbReference>
<dbReference type="InterPro" id="IPR015943">
    <property type="entry name" value="WD40/YVTN_repeat-like_dom_sf"/>
</dbReference>
<accession>A0ABT8LBN6</accession>
<evidence type="ECO:0000313" key="3">
    <source>
        <dbReference type="Proteomes" id="UP001172083"/>
    </source>
</evidence>
<dbReference type="EMBL" id="JAUJEB010000006">
    <property type="protein sequence ID" value="MDN5215185.1"/>
    <property type="molecule type" value="Genomic_DNA"/>
</dbReference>
<comment type="caution">
    <text evidence="2">The sequence shown here is derived from an EMBL/GenBank/DDBJ whole genome shotgun (WGS) entry which is preliminary data.</text>
</comment>
<keyword evidence="3" id="KW-1185">Reference proteome</keyword>
<protein>
    <submittedName>
        <fullName evidence="2">Aryl-sulfate sulfotransferase</fullName>
    </submittedName>
</protein>
<evidence type="ECO:0000256" key="1">
    <source>
        <dbReference type="SAM" id="SignalP"/>
    </source>
</evidence>
<feature type="signal peptide" evidence="1">
    <location>
        <begin position="1"/>
        <end position="24"/>
    </location>
</feature>
<reference evidence="2" key="1">
    <citation type="submission" date="2023-06" db="EMBL/GenBank/DDBJ databases">
        <title>Genomic of Agaribacillus aureum.</title>
        <authorList>
            <person name="Wang G."/>
        </authorList>
    </citation>
    <scope>NUCLEOTIDE SEQUENCE</scope>
    <source>
        <strain evidence="2">BMA12</strain>
    </source>
</reference>
<keyword evidence="1" id="KW-0732">Signal</keyword>
<dbReference type="SMART" id="SM00564">
    <property type="entry name" value="PQQ"/>
    <property type="match status" value="3"/>
</dbReference>
<name>A0ABT8LBN6_9BACT</name>
<sequence>MIRIFQFYLLSGFMFFVACGPATCPESIFVNMEAMEKGRNNLRFEIGVETTAAGSVQIKYWKSKEEGEVFISDISTDDTKHLITLSPLSPGEKYTFTTILKTADCQIESDPREFAVGTVPSNLTPMSWVAFDSTAFSGYLLLQRRTPRGNVHLIDRHGEIVWYQTIEGMVKVSHWTKENTILVLYGNDQHKNSAGADIVGYDLSGKKTLHLNLEEKGYIAHHEVTLDADGNVMALVYDNRILDLTSKGGEANQSVIGDGILILDRNGKELWKWSVFDHHDPLADPDLLGHLDDWGHANALSVDMDGNFLLSFRDWNQVWKVDAKTGEVLWKFGEGGDFELDSTLHFSGQHAIHRNARGHYMLFDNGREQRKSRILSFTLDTAAFTAAPEIVIDLPDEFYADRMGSAYLIDNGNILVCTPRSRSILVLNPEGEILCNAYVGVPDPYRAEYVKLQP</sequence>